<dbReference type="InterPro" id="IPR036661">
    <property type="entry name" value="Luciferase-like_sf"/>
</dbReference>
<sequence>MKFSLFFEMQVPDPTPDREVAVFRNCVEQAKLADELGYHCIWGVEHHGLYEYSHSSAPEIFLAYVAAQTKRIRIGHGCTLLPHRYNHPIRIAERIATLDILSQGRVNWGTAKSGTRVEREAFEIDADSLHAQWREAVEMIPRMWETDVFSHKGRFFDIPPTCIVPKPVQKPHPPIFAACSKPEQAVEVGELGLGALNLAIYQDEMLAKRVSAYRAAMARAKPLGRQLNNHFACNPATLVLKDDRRACQYGFRGALFFLKAMVHYYGVNRPVGRINISRDFLPDDQLQRFMDQRNTPQSQLSSIIGDPSSAREMVQRFVDVGVDELILVMQTGTTPHEITMESIRTFGEEVMPQFS</sequence>
<evidence type="ECO:0000256" key="2">
    <source>
        <dbReference type="ARBA" id="ARBA00023033"/>
    </source>
</evidence>
<evidence type="ECO:0000313" key="4">
    <source>
        <dbReference type="EMBL" id="UFZ08162.1"/>
    </source>
</evidence>
<dbReference type="EMBL" id="CP088156">
    <property type="protein sequence ID" value="UFZ08162.1"/>
    <property type="molecule type" value="Genomic_DNA"/>
</dbReference>
<dbReference type="InterPro" id="IPR050766">
    <property type="entry name" value="Bact_Lucif_Oxidored"/>
</dbReference>
<dbReference type="Proteomes" id="UP001431010">
    <property type="component" value="Chromosome"/>
</dbReference>
<keyword evidence="5" id="KW-1185">Reference proteome</keyword>
<protein>
    <submittedName>
        <fullName evidence="4">LLM class flavin-dependent oxidoreductase</fullName>
    </submittedName>
</protein>
<name>A0ABY3RM74_9BRAD</name>
<dbReference type="SUPFAM" id="SSF51679">
    <property type="entry name" value="Bacterial luciferase-like"/>
    <property type="match status" value="1"/>
</dbReference>
<evidence type="ECO:0000313" key="5">
    <source>
        <dbReference type="Proteomes" id="UP001431010"/>
    </source>
</evidence>
<dbReference type="InterPro" id="IPR011251">
    <property type="entry name" value="Luciferase-like_dom"/>
</dbReference>
<keyword evidence="1" id="KW-0560">Oxidoreductase</keyword>
<dbReference type="Gene3D" id="3.20.20.30">
    <property type="entry name" value="Luciferase-like domain"/>
    <property type="match status" value="1"/>
</dbReference>
<dbReference type="Pfam" id="PF00296">
    <property type="entry name" value="Bac_luciferase"/>
    <property type="match status" value="1"/>
</dbReference>
<accession>A0ABY3RM74</accession>
<dbReference type="RefSeq" id="WP_231327611.1">
    <property type="nucleotide sequence ID" value="NZ_CP088156.1"/>
</dbReference>
<dbReference type="PANTHER" id="PTHR30137:SF8">
    <property type="entry name" value="BLR5498 PROTEIN"/>
    <property type="match status" value="1"/>
</dbReference>
<keyword evidence="2" id="KW-0503">Monooxygenase</keyword>
<reference evidence="4" key="1">
    <citation type="journal article" date="2024" name="Antonie Van Leeuwenhoek">
        <title>Bradyrhizobium ontarionense sp. nov., a novel bacterial symbiont isolated from Aeschynomene indica (Indian jointvetch), harbours photosynthesis, nitrogen fixation and nitrous oxide (N2O) reductase genes.</title>
        <authorList>
            <person name="Bromfield E.S.P."/>
            <person name="Cloutier S."/>
        </authorList>
    </citation>
    <scope>NUCLEOTIDE SEQUENCE</scope>
    <source>
        <strain evidence="4">A19</strain>
    </source>
</reference>
<gene>
    <name evidence="4" type="ORF">LQG66_18540</name>
</gene>
<evidence type="ECO:0000259" key="3">
    <source>
        <dbReference type="Pfam" id="PF00296"/>
    </source>
</evidence>
<dbReference type="PANTHER" id="PTHR30137">
    <property type="entry name" value="LUCIFERASE-LIKE MONOOXYGENASE"/>
    <property type="match status" value="1"/>
</dbReference>
<proteinExistence type="predicted"/>
<organism evidence="4 5">
    <name type="scientific">Bradyrhizobium ontarionense</name>
    <dbReference type="NCBI Taxonomy" id="2898149"/>
    <lineage>
        <taxon>Bacteria</taxon>
        <taxon>Pseudomonadati</taxon>
        <taxon>Pseudomonadota</taxon>
        <taxon>Alphaproteobacteria</taxon>
        <taxon>Hyphomicrobiales</taxon>
        <taxon>Nitrobacteraceae</taxon>
        <taxon>Bradyrhizobium</taxon>
    </lineage>
</organism>
<evidence type="ECO:0000256" key="1">
    <source>
        <dbReference type="ARBA" id="ARBA00023002"/>
    </source>
</evidence>
<feature type="domain" description="Luciferase-like" evidence="3">
    <location>
        <begin position="1"/>
        <end position="323"/>
    </location>
</feature>